<dbReference type="InterPro" id="IPR006108">
    <property type="entry name" value="3HC_DH_C"/>
</dbReference>
<feature type="domain" description="3-hydroxyacyl-CoA dehydrogenase C-terminal" evidence="3">
    <location>
        <begin position="189"/>
        <end position="256"/>
    </location>
</feature>
<gene>
    <name evidence="5" type="ORF">BDV29DRAFT_159368</name>
</gene>
<dbReference type="InterPro" id="IPR036291">
    <property type="entry name" value="NAD(P)-bd_dom_sf"/>
</dbReference>
<dbReference type="InterPro" id="IPR006180">
    <property type="entry name" value="3-OHacyl-CoA_DH_CS"/>
</dbReference>
<dbReference type="InterPro" id="IPR006176">
    <property type="entry name" value="3-OHacyl-CoA_DH_NAD-bd"/>
</dbReference>
<dbReference type="Pfam" id="PF00725">
    <property type="entry name" value="3HCDH"/>
    <property type="match status" value="1"/>
</dbReference>
<evidence type="ECO:0000313" key="6">
    <source>
        <dbReference type="Proteomes" id="UP000326565"/>
    </source>
</evidence>
<dbReference type="Gene3D" id="1.10.1040.10">
    <property type="entry name" value="N-(1-d-carboxylethyl)-l-norvaline Dehydrogenase, domain 2"/>
    <property type="match status" value="1"/>
</dbReference>
<dbReference type="SUPFAM" id="SSF51735">
    <property type="entry name" value="NAD(P)-binding Rossmann-fold domains"/>
    <property type="match status" value="1"/>
</dbReference>
<dbReference type="SUPFAM" id="SSF48179">
    <property type="entry name" value="6-phosphogluconate dehydrogenase C-terminal domain-like"/>
    <property type="match status" value="1"/>
</dbReference>
<dbReference type="InterPro" id="IPR013328">
    <property type="entry name" value="6PGD_dom2"/>
</dbReference>
<sequence length="317" mass="34912">MPTTEIKTVAVIGTGVIGASWTALLLARGLRVLVTDPAPDAEKNLGAYLKAQWLTLTEMGLSEGASLSNYNFVDSLDDHFDVIDFIQENGPERVEFKRTLFAYLDEKARPDVIIASSSSGIPSSQYASACRNHPERVLVGHPFNPPHLIPLVEVVPHGATDRESVVPRVMEFYKSLGKKPVLIQQETPGFVVNRLQAAVLMEAYSLVRRGVISAADLDTTMTASLGLRWALNGPFVLNAMAGGGSFLHFLEHLGPAAKSWHDDMQKHAFEMTPKAIEELNRSVETTIPTTDLNALQQERDRVLLRLMDLKEKSTLLK</sequence>
<proteinExistence type="inferred from homology"/>
<dbReference type="InterPro" id="IPR008927">
    <property type="entry name" value="6-PGluconate_DH-like_C_sf"/>
</dbReference>
<evidence type="ECO:0000256" key="2">
    <source>
        <dbReference type="ARBA" id="ARBA00023002"/>
    </source>
</evidence>
<dbReference type="Pfam" id="PF02737">
    <property type="entry name" value="3HCDH_N"/>
    <property type="match status" value="1"/>
</dbReference>
<organism evidence="5 6">
    <name type="scientific">Aspergillus leporis</name>
    <dbReference type="NCBI Taxonomy" id="41062"/>
    <lineage>
        <taxon>Eukaryota</taxon>
        <taxon>Fungi</taxon>
        <taxon>Dikarya</taxon>
        <taxon>Ascomycota</taxon>
        <taxon>Pezizomycotina</taxon>
        <taxon>Eurotiomycetes</taxon>
        <taxon>Eurotiomycetidae</taxon>
        <taxon>Eurotiales</taxon>
        <taxon>Aspergillaceae</taxon>
        <taxon>Aspergillus</taxon>
        <taxon>Aspergillus subgen. Circumdati</taxon>
    </lineage>
</organism>
<dbReference type="GO" id="GO:0050104">
    <property type="term" value="F:L-gulonate 3-dehydrogenase activity"/>
    <property type="evidence" value="ECO:0007669"/>
    <property type="project" value="TreeGrafter"/>
</dbReference>
<dbReference type="Gene3D" id="3.40.50.720">
    <property type="entry name" value="NAD(P)-binding Rossmann-like Domain"/>
    <property type="match status" value="1"/>
</dbReference>
<evidence type="ECO:0000256" key="1">
    <source>
        <dbReference type="ARBA" id="ARBA00009463"/>
    </source>
</evidence>
<accession>A0A5N5WWK3</accession>
<dbReference type="PROSITE" id="PS00067">
    <property type="entry name" value="3HCDH"/>
    <property type="match status" value="1"/>
</dbReference>
<dbReference type="GO" id="GO:0006631">
    <property type="term" value="P:fatty acid metabolic process"/>
    <property type="evidence" value="ECO:0007669"/>
    <property type="project" value="InterPro"/>
</dbReference>
<comment type="similarity">
    <text evidence="1">Belongs to the 3-hydroxyacyl-CoA dehydrogenase family.</text>
</comment>
<dbReference type="OrthoDB" id="2021159at2759"/>
<dbReference type="EMBL" id="ML732269">
    <property type="protein sequence ID" value="KAB8071574.1"/>
    <property type="molecule type" value="Genomic_DNA"/>
</dbReference>
<dbReference type="PANTHER" id="PTHR48075">
    <property type="entry name" value="3-HYDROXYACYL-COA DEHYDROGENASE FAMILY PROTEIN"/>
    <property type="match status" value="1"/>
</dbReference>
<evidence type="ECO:0008006" key="7">
    <source>
        <dbReference type="Google" id="ProtNLM"/>
    </source>
</evidence>
<feature type="domain" description="3-hydroxyacyl-CoA dehydrogenase NAD binding" evidence="4">
    <location>
        <begin position="8"/>
        <end position="184"/>
    </location>
</feature>
<evidence type="ECO:0000259" key="3">
    <source>
        <dbReference type="Pfam" id="PF00725"/>
    </source>
</evidence>
<dbReference type="Proteomes" id="UP000326565">
    <property type="component" value="Unassembled WGS sequence"/>
</dbReference>
<reference evidence="5 6" key="1">
    <citation type="submission" date="2019-04" db="EMBL/GenBank/DDBJ databases">
        <title>Friends and foes A comparative genomics study of 23 Aspergillus species from section Flavi.</title>
        <authorList>
            <consortium name="DOE Joint Genome Institute"/>
            <person name="Kjaerbolling I."/>
            <person name="Vesth T."/>
            <person name="Frisvad J.C."/>
            <person name="Nybo J.L."/>
            <person name="Theobald S."/>
            <person name="Kildgaard S."/>
            <person name="Isbrandt T."/>
            <person name="Kuo A."/>
            <person name="Sato A."/>
            <person name="Lyhne E.K."/>
            <person name="Kogle M.E."/>
            <person name="Wiebenga A."/>
            <person name="Kun R.S."/>
            <person name="Lubbers R.J."/>
            <person name="Makela M.R."/>
            <person name="Barry K."/>
            <person name="Chovatia M."/>
            <person name="Clum A."/>
            <person name="Daum C."/>
            <person name="Haridas S."/>
            <person name="He G."/>
            <person name="LaButti K."/>
            <person name="Lipzen A."/>
            <person name="Mondo S."/>
            <person name="Riley R."/>
            <person name="Salamov A."/>
            <person name="Simmons B.A."/>
            <person name="Magnuson J.K."/>
            <person name="Henrissat B."/>
            <person name="Mortensen U.H."/>
            <person name="Larsen T.O."/>
            <person name="Devries R.P."/>
            <person name="Grigoriev I.V."/>
            <person name="Machida M."/>
            <person name="Baker S.E."/>
            <person name="Andersen M.R."/>
        </authorList>
    </citation>
    <scope>NUCLEOTIDE SEQUENCE [LARGE SCALE GENOMIC DNA]</scope>
    <source>
        <strain evidence="5 6">CBS 151.66</strain>
    </source>
</reference>
<keyword evidence="6" id="KW-1185">Reference proteome</keyword>
<dbReference type="GO" id="GO:0070403">
    <property type="term" value="F:NAD+ binding"/>
    <property type="evidence" value="ECO:0007669"/>
    <property type="project" value="InterPro"/>
</dbReference>
<protein>
    <recommendedName>
        <fullName evidence="7">3-hydroxyacyl-CoA dehydrogenase</fullName>
    </recommendedName>
</protein>
<dbReference type="AlphaFoldDB" id="A0A5N5WWK3"/>
<evidence type="ECO:0000259" key="4">
    <source>
        <dbReference type="Pfam" id="PF02737"/>
    </source>
</evidence>
<name>A0A5N5WWK3_9EURO</name>
<dbReference type="PANTHER" id="PTHR48075:SF1">
    <property type="entry name" value="LAMBDA-CRYSTALLIN HOMOLOG"/>
    <property type="match status" value="1"/>
</dbReference>
<evidence type="ECO:0000313" key="5">
    <source>
        <dbReference type="EMBL" id="KAB8071574.1"/>
    </source>
</evidence>
<keyword evidence="2" id="KW-0560">Oxidoreductase</keyword>